<dbReference type="InterPro" id="IPR005829">
    <property type="entry name" value="Sugar_transporter_CS"/>
</dbReference>
<dbReference type="SUPFAM" id="SSF103473">
    <property type="entry name" value="MFS general substrate transporter"/>
    <property type="match status" value="1"/>
</dbReference>
<dbReference type="AlphaFoldDB" id="A0AAV5UFK3"/>
<dbReference type="InterPro" id="IPR005828">
    <property type="entry name" value="MFS_sugar_transport-like"/>
</dbReference>
<sequence>QMEVDKPVDEDEISNEIEEKTLLVEKLPIPTVMKKTKNMDEFIKFGRYTVLVLFLLEFACFSTLSTMIYMIYAGHNPTILGCGETKFNESLNHIERCNLFRQLENSSGCEPALEYQFKSIQIEFDLLCENSVKVKSSTTMQMTGVFLGALVFGQFSDICGRRFSLMIALACSAAFTGISSMSLNLFQFNVWRSLTGFFAGGITAVQGVYLVENIPVKHRMLVNTIVTWSPNFIIYPIVAYFSYEWRTLAAVSAVVNLFGVITLLFCFESPRFLIQKGRISEARRILARIRHFNRDSCNIRSQEIEDMLISEQESFAASQKKNHTFLTIFKNSELLRWTVVLCFGIMTTSLINYGILFNMDTISGSLYLNNIFFGIIRWGLNIFVGISDYKIKAAGRKILNTASETVNLACLVFIFLLYFYGLEFEYANALRIVTITVTAACGQVYIAKYITATELYPTSVRNLGCSAQAMFSRIGTILSTQLFLLDRYHDSYPYLALCVFLFADIILFQTFIPETKGRKLENHLQKRVKIAKPDLEKNGQH</sequence>
<dbReference type="InterPro" id="IPR020846">
    <property type="entry name" value="MFS_dom"/>
</dbReference>
<dbReference type="Pfam" id="PF00083">
    <property type="entry name" value="Sugar_tr"/>
    <property type="match status" value="1"/>
</dbReference>
<keyword evidence="2 5" id="KW-0812">Transmembrane</keyword>
<feature type="transmembrane region" description="Helical" evidence="5">
    <location>
        <begin position="190"/>
        <end position="211"/>
    </location>
</feature>
<feature type="transmembrane region" description="Helical" evidence="5">
    <location>
        <begin position="139"/>
        <end position="156"/>
    </location>
</feature>
<feature type="transmembrane region" description="Helical" evidence="5">
    <location>
        <begin position="367"/>
        <end position="386"/>
    </location>
</feature>
<feature type="transmembrane region" description="Helical" evidence="5">
    <location>
        <begin position="432"/>
        <end position="451"/>
    </location>
</feature>
<accession>A0AAV5UFK3</accession>
<feature type="transmembrane region" description="Helical" evidence="5">
    <location>
        <begin position="247"/>
        <end position="267"/>
    </location>
</feature>
<dbReference type="InterPro" id="IPR036259">
    <property type="entry name" value="MFS_trans_sf"/>
</dbReference>
<feature type="transmembrane region" description="Helical" evidence="5">
    <location>
        <begin position="48"/>
        <end position="72"/>
    </location>
</feature>
<dbReference type="GO" id="GO:0016020">
    <property type="term" value="C:membrane"/>
    <property type="evidence" value="ECO:0007669"/>
    <property type="project" value="UniProtKB-SubCell"/>
</dbReference>
<comment type="subcellular location">
    <subcellularLocation>
        <location evidence="1">Membrane</location>
        <topology evidence="1">Multi-pass membrane protein</topology>
    </subcellularLocation>
</comment>
<feature type="transmembrane region" description="Helical" evidence="5">
    <location>
        <begin position="491"/>
        <end position="512"/>
    </location>
</feature>
<dbReference type="PROSITE" id="PS50850">
    <property type="entry name" value="MFS"/>
    <property type="match status" value="1"/>
</dbReference>
<evidence type="ECO:0000256" key="4">
    <source>
        <dbReference type="ARBA" id="ARBA00023136"/>
    </source>
</evidence>
<protein>
    <recommendedName>
        <fullName evidence="6">Major facilitator superfamily (MFS) profile domain-containing protein</fullName>
    </recommendedName>
</protein>
<evidence type="ECO:0000256" key="1">
    <source>
        <dbReference type="ARBA" id="ARBA00004141"/>
    </source>
</evidence>
<evidence type="ECO:0000259" key="6">
    <source>
        <dbReference type="PROSITE" id="PS50850"/>
    </source>
</evidence>
<evidence type="ECO:0000256" key="2">
    <source>
        <dbReference type="ARBA" id="ARBA00022692"/>
    </source>
</evidence>
<feature type="transmembrane region" description="Helical" evidence="5">
    <location>
        <begin position="334"/>
        <end position="355"/>
    </location>
</feature>
<evidence type="ECO:0000256" key="5">
    <source>
        <dbReference type="SAM" id="Phobius"/>
    </source>
</evidence>
<feature type="domain" description="Major facilitator superfamily (MFS) profile" evidence="6">
    <location>
        <begin position="62"/>
        <end position="516"/>
    </location>
</feature>
<feature type="transmembrane region" description="Helical" evidence="5">
    <location>
        <begin position="163"/>
        <end position="184"/>
    </location>
</feature>
<feature type="transmembrane region" description="Helical" evidence="5">
    <location>
        <begin position="220"/>
        <end position="241"/>
    </location>
</feature>
<dbReference type="EMBL" id="BTSX01000006">
    <property type="protein sequence ID" value="GMT05786.1"/>
    <property type="molecule type" value="Genomic_DNA"/>
</dbReference>
<dbReference type="PANTHER" id="PTHR24064">
    <property type="entry name" value="SOLUTE CARRIER FAMILY 22 MEMBER"/>
    <property type="match status" value="1"/>
</dbReference>
<organism evidence="7 8">
    <name type="scientific">Pristionchus entomophagus</name>
    <dbReference type="NCBI Taxonomy" id="358040"/>
    <lineage>
        <taxon>Eukaryota</taxon>
        <taxon>Metazoa</taxon>
        <taxon>Ecdysozoa</taxon>
        <taxon>Nematoda</taxon>
        <taxon>Chromadorea</taxon>
        <taxon>Rhabditida</taxon>
        <taxon>Rhabditina</taxon>
        <taxon>Diplogasteromorpha</taxon>
        <taxon>Diplogasteroidea</taxon>
        <taxon>Neodiplogasteridae</taxon>
        <taxon>Pristionchus</taxon>
    </lineage>
</organism>
<gene>
    <name evidence="7" type="ORF">PENTCL1PPCAC_27960</name>
</gene>
<keyword evidence="8" id="KW-1185">Reference proteome</keyword>
<evidence type="ECO:0000256" key="3">
    <source>
        <dbReference type="ARBA" id="ARBA00022989"/>
    </source>
</evidence>
<reference evidence="7" key="1">
    <citation type="submission" date="2023-10" db="EMBL/GenBank/DDBJ databases">
        <title>Genome assembly of Pristionchus species.</title>
        <authorList>
            <person name="Yoshida K."/>
            <person name="Sommer R.J."/>
        </authorList>
    </citation>
    <scope>NUCLEOTIDE SEQUENCE</scope>
    <source>
        <strain evidence="7">RS0144</strain>
    </source>
</reference>
<dbReference type="Gene3D" id="1.20.1250.20">
    <property type="entry name" value="MFS general substrate transporter like domains"/>
    <property type="match status" value="1"/>
</dbReference>
<evidence type="ECO:0000313" key="8">
    <source>
        <dbReference type="Proteomes" id="UP001432027"/>
    </source>
</evidence>
<dbReference type="PROSITE" id="PS00217">
    <property type="entry name" value="SUGAR_TRANSPORT_2"/>
    <property type="match status" value="1"/>
</dbReference>
<proteinExistence type="predicted"/>
<feature type="non-terminal residue" evidence="7">
    <location>
        <position position="1"/>
    </location>
</feature>
<evidence type="ECO:0000313" key="7">
    <source>
        <dbReference type="EMBL" id="GMT05786.1"/>
    </source>
</evidence>
<name>A0AAV5UFK3_9BILA</name>
<comment type="caution">
    <text evidence="7">The sequence shown here is derived from an EMBL/GenBank/DDBJ whole genome shotgun (WGS) entry which is preliminary data.</text>
</comment>
<dbReference type="Proteomes" id="UP001432027">
    <property type="component" value="Unassembled WGS sequence"/>
</dbReference>
<keyword evidence="4 5" id="KW-0472">Membrane</keyword>
<dbReference type="GO" id="GO:0022857">
    <property type="term" value="F:transmembrane transporter activity"/>
    <property type="evidence" value="ECO:0007669"/>
    <property type="project" value="InterPro"/>
</dbReference>
<feature type="transmembrane region" description="Helical" evidence="5">
    <location>
        <begin position="398"/>
        <end position="420"/>
    </location>
</feature>
<keyword evidence="3 5" id="KW-1133">Transmembrane helix</keyword>